<dbReference type="Proteomes" id="UP000593572">
    <property type="component" value="Unassembled WGS sequence"/>
</dbReference>
<dbReference type="InterPro" id="IPR051107">
    <property type="entry name" value="Auxin_Efflux_Carrier"/>
</dbReference>
<reference evidence="10 11" key="1">
    <citation type="journal article" date="2019" name="Genome Biol. Evol.">
        <title>Insights into the evolution of the New World diploid cottons (Gossypium, subgenus Houzingenia) based on genome sequencing.</title>
        <authorList>
            <person name="Grover C.E."/>
            <person name="Arick M.A. 2nd"/>
            <person name="Thrash A."/>
            <person name="Conover J.L."/>
            <person name="Sanders W.S."/>
            <person name="Peterson D.G."/>
            <person name="Frelichowski J.E."/>
            <person name="Scheffler J.A."/>
            <person name="Scheffler B.E."/>
            <person name="Wendel J.F."/>
        </authorList>
    </citation>
    <scope>NUCLEOTIDE SEQUENCE [LARGE SCALE GENOMIC DNA]</scope>
    <source>
        <strain evidence="10">157</strain>
        <tissue evidence="10">Leaf</tissue>
    </source>
</reference>
<accession>A0A7J8MZJ0</accession>
<name>A0A7J8MZJ0_9ROSI</name>
<gene>
    <name evidence="10" type="ORF">Golob_003763</name>
</gene>
<evidence type="ECO:0000256" key="5">
    <source>
        <dbReference type="ARBA" id="ARBA00022989"/>
    </source>
</evidence>
<dbReference type="Pfam" id="PF03547">
    <property type="entry name" value="Mem_trans"/>
    <property type="match status" value="1"/>
</dbReference>
<feature type="compositionally biased region" description="Acidic residues" evidence="8">
    <location>
        <begin position="133"/>
        <end position="149"/>
    </location>
</feature>
<comment type="subcellular location">
    <subcellularLocation>
        <location evidence="1">Endomembrane system</location>
        <topology evidence="1">Multi-pass membrane protein</topology>
    </subcellularLocation>
</comment>
<protein>
    <recommendedName>
        <fullName evidence="12">Auxin efflux carrier component</fullName>
    </recommendedName>
</protein>
<keyword evidence="3" id="KW-0813">Transport</keyword>
<dbReference type="EMBL" id="JABEZX010000011">
    <property type="protein sequence ID" value="MBA0570076.1"/>
    <property type="molecule type" value="Genomic_DNA"/>
</dbReference>
<proteinExistence type="inferred from homology"/>
<feature type="transmembrane region" description="Helical" evidence="9">
    <location>
        <begin position="97"/>
        <end position="117"/>
    </location>
</feature>
<keyword evidence="5 9" id="KW-1133">Transmembrane helix</keyword>
<evidence type="ECO:0000256" key="9">
    <source>
        <dbReference type="SAM" id="Phobius"/>
    </source>
</evidence>
<organism evidence="10 11">
    <name type="scientific">Gossypium lobatum</name>
    <dbReference type="NCBI Taxonomy" id="34289"/>
    <lineage>
        <taxon>Eukaryota</taxon>
        <taxon>Viridiplantae</taxon>
        <taxon>Streptophyta</taxon>
        <taxon>Embryophyta</taxon>
        <taxon>Tracheophyta</taxon>
        <taxon>Spermatophyta</taxon>
        <taxon>Magnoliopsida</taxon>
        <taxon>eudicotyledons</taxon>
        <taxon>Gunneridae</taxon>
        <taxon>Pentapetalae</taxon>
        <taxon>rosids</taxon>
        <taxon>malvids</taxon>
        <taxon>Malvales</taxon>
        <taxon>Malvaceae</taxon>
        <taxon>Malvoideae</taxon>
        <taxon>Gossypium</taxon>
    </lineage>
</organism>
<evidence type="ECO:0000256" key="6">
    <source>
        <dbReference type="ARBA" id="ARBA00023136"/>
    </source>
</evidence>
<evidence type="ECO:0000256" key="7">
    <source>
        <dbReference type="ARBA" id="ARBA00023294"/>
    </source>
</evidence>
<evidence type="ECO:0000256" key="2">
    <source>
        <dbReference type="ARBA" id="ARBA00009177"/>
    </source>
</evidence>
<keyword evidence="7" id="KW-0927">Auxin signaling pathway</keyword>
<dbReference type="GO" id="GO:0009734">
    <property type="term" value="P:auxin-activated signaling pathway"/>
    <property type="evidence" value="ECO:0007669"/>
    <property type="project" value="UniProtKB-KW"/>
</dbReference>
<feature type="transmembrane region" description="Helical" evidence="9">
    <location>
        <begin position="6"/>
        <end position="22"/>
    </location>
</feature>
<dbReference type="GO" id="GO:0009926">
    <property type="term" value="P:auxin polar transport"/>
    <property type="evidence" value="ECO:0007669"/>
    <property type="project" value="TreeGrafter"/>
</dbReference>
<dbReference type="GO" id="GO:0010329">
    <property type="term" value="F:auxin efflux transmembrane transporter activity"/>
    <property type="evidence" value="ECO:0007669"/>
    <property type="project" value="TreeGrafter"/>
</dbReference>
<feature type="non-terminal residue" evidence="10">
    <location>
        <position position="1"/>
    </location>
</feature>
<comment type="caution">
    <text evidence="10">The sequence shown here is derived from an EMBL/GenBank/DDBJ whole genome shotgun (WGS) entry which is preliminary data.</text>
</comment>
<keyword evidence="6 9" id="KW-0472">Membrane</keyword>
<evidence type="ECO:0000313" key="11">
    <source>
        <dbReference type="Proteomes" id="UP000593572"/>
    </source>
</evidence>
<feature type="region of interest" description="Disordered" evidence="8">
    <location>
        <begin position="128"/>
        <end position="151"/>
    </location>
</feature>
<sequence>IYHVVAATVPLYFALILAYISVKWWKLFTPQQCAGINKFVAKFSIPLLSSQVISESNLHKMNIKLILADFLQKTLPNTLILGIPLLKAMYGDEPAGLLAQIVVLQSLIWYNLLLFMFEFNAAKPASEITPTSEDIEDTEAQGKEGEEEAETRASKSKIMLIFLTVEKKLVANPNTHAAWLGLIWAGIRFRWEIKFPAIIQNSLSILASGGLVDRNSIAYVTVTTACTLQSRIALFEYSYFSQGYISQKCASLCSNPGLPHMIDLTHPQLPWDFGQIIKSGNRAGSSSSRSSSICFRQRIRCPSGYTKRRAINISIHIVLICIHLTDEDLVVVCFQGDIWHAYCFTCSIDLLSCFSIVKLLENPASFLGNC</sequence>
<keyword evidence="11" id="KW-1185">Reference proteome</keyword>
<evidence type="ECO:0000313" key="10">
    <source>
        <dbReference type="EMBL" id="MBA0570076.1"/>
    </source>
</evidence>
<comment type="similarity">
    <text evidence="2">Belongs to the auxin efflux carrier (TC 2.A.69.1) family.</text>
</comment>
<dbReference type="AlphaFoldDB" id="A0A7J8MZJ0"/>
<dbReference type="InterPro" id="IPR004776">
    <property type="entry name" value="Mem_transp_PIN-like"/>
</dbReference>
<dbReference type="PANTHER" id="PTHR31752:SF40">
    <property type="entry name" value="AUXIN EFFLUX CARRIER COMPONENT 8"/>
    <property type="match status" value="1"/>
</dbReference>
<evidence type="ECO:0008006" key="12">
    <source>
        <dbReference type="Google" id="ProtNLM"/>
    </source>
</evidence>
<dbReference type="GO" id="GO:0005783">
    <property type="term" value="C:endoplasmic reticulum"/>
    <property type="evidence" value="ECO:0007669"/>
    <property type="project" value="TreeGrafter"/>
</dbReference>
<evidence type="ECO:0000256" key="1">
    <source>
        <dbReference type="ARBA" id="ARBA00004127"/>
    </source>
</evidence>
<evidence type="ECO:0000256" key="4">
    <source>
        <dbReference type="ARBA" id="ARBA00022692"/>
    </source>
</evidence>
<dbReference type="PANTHER" id="PTHR31752">
    <property type="entry name" value="AUXIN EFFLUX CARRIER COMPONENT 1B-RELATED"/>
    <property type="match status" value="1"/>
</dbReference>
<dbReference type="GO" id="GO:0005886">
    <property type="term" value="C:plasma membrane"/>
    <property type="evidence" value="ECO:0007669"/>
    <property type="project" value="TreeGrafter"/>
</dbReference>
<keyword evidence="4 9" id="KW-0812">Transmembrane</keyword>
<evidence type="ECO:0000256" key="8">
    <source>
        <dbReference type="SAM" id="MobiDB-lite"/>
    </source>
</evidence>
<evidence type="ECO:0000256" key="3">
    <source>
        <dbReference type="ARBA" id="ARBA00022448"/>
    </source>
</evidence>